<dbReference type="GO" id="GO:0045893">
    <property type="term" value="P:positive regulation of DNA-templated transcription"/>
    <property type="evidence" value="ECO:0007669"/>
    <property type="project" value="TreeGrafter"/>
</dbReference>
<evidence type="ECO:0000256" key="1">
    <source>
        <dbReference type="SAM" id="MobiDB-lite"/>
    </source>
</evidence>
<dbReference type="GO" id="GO:0005634">
    <property type="term" value="C:nucleus"/>
    <property type="evidence" value="ECO:0007669"/>
    <property type="project" value="TreeGrafter"/>
</dbReference>
<dbReference type="Gene3D" id="6.10.140.1740">
    <property type="match status" value="1"/>
</dbReference>
<dbReference type="InterPro" id="IPR028651">
    <property type="entry name" value="ING_fam"/>
</dbReference>
<dbReference type="EMBL" id="GEDC01025207">
    <property type="protein sequence ID" value="JAS12091.1"/>
    <property type="molecule type" value="Transcribed_RNA"/>
</dbReference>
<dbReference type="PANTHER" id="PTHR10333:SF89">
    <property type="entry name" value="INHIBITOR OF GROWTH PROTEIN"/>
    <property type="match status" value="1"/>
</dbReference>
<feature type="domain" description="Inhibitor of growth protein N-terminal histone-binding" evidence="2">
    <location>
        <begin position="15"/>
        <end position="114"/>
    </location>
</feature>
<dbReference type="InterPro" id="IPR024610">
    <property type="entry name" value="ING_N_histone-binding"/>
</dbReference>
<evidence type="ECO:0000313" key="3">
    <source>
        <dbReference type="EMBL" id="JAS12091.1"/>
    </source>
</evidence>
<gene>
    <name evidence="3" type="ORF">g.16864</name>
</gene>
<dbReference type="AlphaFoldDB" id="A0A1B6CF77"/>
<organism evidence="3">
    <name type="scientific">Clastoptera arizonana</name>
    <name type="common">Arizona spittle bug</name>
    <dbReference type="NCBI Taxonomy" id="38151"/>
    <lineage>
        <taxon>Eukaryota</taxon>
        <taxon>Metazoa</taxon>
        <taxon>Ecdysozoa</taxon>
        <taxon>Arthropoda</taxon>
        <taxon>Hexapoda</taxon>
        <taxon>Insecta</taxon>
        <taxon>Pterygota</taxon>
        <taxon>Neoptera</taxon>
        <taxon>Paraneoptera</taxon>
        <taxon>Hemiptera</taxon>
        <taxon>Auchenorrhyncha</taxon>
        <taxon>Cercopoidea</taxon>
        <taxon>Clastopteridae</taxon>
        <taxon>Clastoptera</taxon>
    </lineage>
</organism>
<feature type="region of interest" description="Disordered" evidence="1">
    <location>
        <begin position="131"/>
        <end position="214"/>
    </location>
</feature>
<evidence type="ECO:0000259" key="2">
    <source>
        <dbReference type="SMART" id="SM01408"/>
    </source>
</evidence>
<protein>
    <recommendedName>
        <fullName evidence="2">Inhibitor of growth protein N-terminal histone-binding domain-containing protein</fullName>
    </recommendedName>
</protein>
<reference evidence="3" key="1">
    <citation type="submission" date="2015-12" db="EMBL/GenBank/DDBJ databases">
        <title>De novo transcriptome assembly of four potential Pierce s Disease insect vectors from Arizona vineyards.</title>
        <authorList>
            <person name="Tassone E.E."/>
        </authorList>
    </citation>
    <scope>NUCLEOTIDE SEQUENCE</scope>
</reference>
<dbReference type="SMART" id="SM01408">
    <property type="entry name" value="ING"/>
    <property type="match status" value="1"/>
</dbReference>
<feature type="compositionally biased region" description="Low complexity" evidence="1">
    <location>
        <begin position="145"/>
        <end position="157"/>
    </location>
</feature>
<name>A0A1B6CF77_9HEMI</name>
<sequence length="214" mass="24190">MINQLAFEGLYSATYVENYIDCVENLPDDLQRHLSRMRELDVNYQAFLKDMQIQEEIITRKDPDPHLRKRALTRIHHSLIAAQEVGDEKLQIVQQINDLIENKARQLDLDFKNLDFGKEQDSVESIMKETTPRDQGIGGGGGTINCGNSIISGNNTGERQSKRSRRSRHDNTLLPESIPIPEAPPPPELSIPMARITNSNTSKKTNSNTGKKKN</sequence>
<dbReference type="PANTHER" id="PTHR10333">
    <property type="entry name" value="INHIBITOR OF GROWTH PROTEIN"/>
    <property type="match status" value="1"/>
</dbReference>
<proteinExistence type="predicted"/>
<feature type="compositionally biased region" description="Low complexity" evidence="1">
    <location>
        <begin position="197"/>
        <end position="214"/>
    </location>
</feature>
<dbReference type="CDD" id="cd16857">
    <property type="entry name" value="ING_ING1_2"/>
    <property type="match status" value="1"/>
</dbReference>
<accession>A0A1B6CF77</accession>
<dbReference type="Pfam" id="PF12998">
    <property type="entry name" value="ING"/>
    <property type="match status" value="1"/>
</dbReference>